<accession>A0ACC2FFU6</accession>
<comment type="caution">
    <text evidence="1">The sequence shown here is derived from an EMBL/GenBank/DDBJ whole genome shotgun (WGS) entry which is preliminary data.</text>
</comment>
<evidence type="ECO:0000313" key="1">
    <source>
        <dbReference type="EMBL" id="KAJ7990182.1"/>
    </source>
</evidence>
<proteinExistence type="predicted"/>
<dbReference type="Proteomes" id="UP001157502">
    <property type="component" value="Chromosome 28"/>
</dbReference>
<gene>
    <name evidence="1" type="ORF">DPEC_G00297660</name>
</gene>
<reference evidence="1" key="1">
    <citation type="submission" date="2021-05" db="EMBL/GenBank/DDBJ databases">
        <authorList>
            <person name="Pan Q."/>
            <person name="Jouanno E."/>
            <person name="Zahm M."/>
            <person name="Klopp C."/>
            <person name="Cabau C."/>
            <person name="Louis A."/>
            <person name="Berthelot C."/>
            <person name="Parey E."/>
            <person name="Roest Crollius H."/>
            <person name="Montfort J."/>
            <person name="Robinson-Rechavi M."/>
            <person name="Bouchez O."/>
            <person name="Lampietro C."/>
            <person name="Lopez Roques C."/>
            <person name="Donnadieu C."/>
            <person name="Postlethwait J."/>
            <person name="Bobe J."/>
            <person name="Dillon D."/>
            <person name="Chandos A."/>
            <person name="von Hippel F."/>
            <person name="Guiguen Y."/>
        </authorList>
    </citation>
    <scope>NUCLEOTIDE SEQUENCE</scope>
    <source>
        <strain evidence="1">YG-Jan2019</strain>
    </source>
</reference>
<dbReference type="EMBL" id="CM055755">
    <property type="protein sequence ID" value="KAJ7990182.1"/>
    <property type="molecule type" value="Genomic_DNA"/>
</dbReference>
<sequence length="126" mass="13724">MLPFHQAELLDLRLNQGSMPACAVRPDDRSKTHKYPYRMLALSGVDMTQSVQEPRASSVCLVGQVGEGEWSMWRTPLGSRRGAQVPPCGSEPYPDTMGCVARKEEVGSAHTLGLSRVAEAPVRKGT</sequence>
<name>A0ACC2FFU6_DALPE</name>
<organism evidence="1 2">
    <name type="scientific">Dallia pectoralis</name>
    <name type="common">Alaska blackfish</name>
    <dbReference type="NCBI Taxonomy" id="75939"/>
    <lineage>
        <taxon>Eukaryota</taxon>
        <taxon>Metazoa</taxon>
        <taxon>Chordata</taxon>
        <taxon>Craniata</taxon>
        <taxon>Vertebrata</taxon>
        <taxon>Euteleostomi</taxon>
        <taxon>Actinopterygii</taxon>
        <taxon>Neopterygii</taxon>
        <taxon>Teleostei</taxon>
        <taxon>Protacanthopterygii</taxon>
        <taxon>Esociformes</taxon>
        <taxon>Umbridae</taxon>
        <taxon>Dallia</taxon>
    </lineage>
</organism>
<evidence type="ECO:0000313" key="2">
    <source>
        <dbReference type="Proteomes" id="UP001157502"/>
    </source>
</evidence>
<keyword evidence="2" id="KW-1185">Reference proteome</keyword>
<protein>
    <submittedName>
        <fullName evidence="1">Uncharacterized protein</fullName>
    </submittedName>
</protein>